<evidence type="ECO:0000256" key="2">
    <source>
        <dbReference type="ARBA" id="ARBA00022692"/>
    </source>
</evidence>
<dbReference type="Gene3D" id="1.20.120.350">
    <property type="entry name" value="Voltage-gated potassium channels. Chain C"/>
    <property type="match status" value="1"/>
</dbReference>
<dbReference type="PANTHER" id="PTHR10037">
    <property type="entry name" value="VOLTAGE-GATED CATION CHANNEL CALCIUM AND SODIUM"/>
    <property type="match status" value="1"/>
</dbReference>
<keyword evidence="5" id="KW-0175">Coiled coil</keyword>
<evidence type="ECO:0000313" key="8">
    <source>
        <dbReference type="EMBL" id="MFL4472355.1"/>
    </source>
</evidence>
<keyword evidence="3 6" id="KW-1133">Transmembrane helix</keyword>
<name>A0ABW8UZV6_9RHOB</name>
<dbReference type="SUPFAM" id="SSF81324">
    <property type="entry name" value="Voltage-gated potassium channels"/>
    <property type="match status" value="1"/>
</dbReference>
<organism evidence="8 9">
    <name type="scientific">Tateyamaria armeniaca</name>
    <dbReference type="NCBI Taxonomy" id="2518930"/>
    <lineage>
        <taxon>Bacteria</taxon>
        <taxon>Pseudomonadati</taxon>
        <taxon>Pseudomonadota</taxon>
        <taxon>Alphaproteobacteria</taxon>
        <taxon>Rhodobacterales</taxon>
        <taxon>Roseobacteraceae</taxon>
        <taxon>Tateyamaria</taxon>
    </lineage>
</organism>
<sequence length="292" mass="32156">MTEGSGKTEELAAASHNGSARARLRAFLEEDRVVNAIMTLIIFNAITLGISTSDWAQANFGGVLRVIDKTVLTIFVIELLLKLYAYGLSFFRNSWNIFDLGVVSVGLLPATAGLSALRGLRVIRALRLLSVIPQMRAVVQALLDALPGMGAVIVMISIVFYVFGVMATIMYGNSFDEWFGTLGRSLYSLFQIMTLESWSMGIVRPVMEVYPTAWAFFVPFIVITAFSVLNLFIGLLVNTMQSAVEEETEAEFEKLRALVRQETDQVDAHVLELTAKVDALSEELRKAREGGA</sequence>
<feature type="transmembrane region" description="Helical" evidence="6">
    <location>
        <begin position="33"/>
        <end position="50"/>
    </location>
</feature>
<feature type="transmembrane region" description="Helical" evidence="6">
    <location>
        <begin position="141"/>
        <end position="171"/>
    </location>
</feature>
<feature type="transmembrane region" description="Helical" evidence="6">
    <location>
        <begin position="213"/>
        <end position="237"/>
    </location>
</feature>
<accession>A0ABW8UZV6</accession>
<gene>
    <name evidence="8" type="ORF">ACERZ8_21655</name>
</gene>
<feature type="domain" description="Ion transport" evidence="7">
    <location>
        <begin position="36"/>
        <end position="246"/>
    </location>
</feature>
<reference evidence="8 9" key="1">
    <citation type="submission" date="2024-08" db="EMBL/GenBank/DDBJ databases">
        <title>Tateyamaria sp. nov., isolated from marine algae.</title>
        <authorList>
            <person name="Choi B.J."/>
            <person name="Kim J.M."/>
            <person name="Lee J.K."/>
            <person name="Choi D.G."/>
            <person name="Bayburt H."/>
            <person name="Baek J.H."/>
            <person name="Han D.M."/>
            <person name="Jeon C.O."/>
        </authorList>
    </citation>
    <scope>NUCLEOTIDE SEQUENCE [LARGE SCALE GENOMIC DNA]</scope>
    <source>
        <strain evidence="8 9">KMU-156</strain>
    </source>
</reference>
<evidence type="ECO:0000256" key="1">
    <source>
        <dbReference type="ARBA" id="ARBA00004141"/>
    </source>
</evidence>
<feature type="transmembrane region" description="Helical" evidence="6">
    <location>
        <begin position="97"/>
        <end position="120"/>
    </location>
</feature>
<keyword evidence="2 6" id="KW-0812">Transmembrane</keyword>
<evidence type="ECO:0000313" key="9">
    <source>
        <dbReference type="Proteomes" id="UP001627408"/>
    </source>
</evidence>
<evidence type="ECO:0000256" key="5">
    <source>
        <dbReference type="SAM" id="Coils"/>
    </source>
</evidence>
<dbReference type="InterPro" id="IPR043203">
    <property type="entry name" value="VGCC_Ca_Na"/>
</dbReference>
<dbReference type="InterPro" id="IPR005821">
    <property type="entry name" value="Ion_trans_dom"/>
</dbReference>
<dbReference type="Gene3D" id="1.10.287.70">
    <property type="match status" value="1"/>
</dbReference>
<comment type="subcellular location">
    <subcellularLocation>
        <location evidence="1">Membrane</location>
        <topology evidence="1">Multi-pass membrane protein</topology>
    </subcellularLocation>
</comment>
<dbReference type="InterPro" id="IPR027359">
    <property type="entry name" value="Volt_channel_dom_sf"/>
</dbReference>
<keyword evidence="4 6" id="KW-0472">Membrane</keyword>
<protein>
    <submittedName>
        <fullName evidence="8">Ion transporter</fullName>
    </submittedName>
</protein>
<comment type="caution">
    <text evidence="8">The sequence shown here is derived from an EMBL/GenBank/DDBJ whole genome shotgun (WGS) entry which is preliminary data.</text>
</comment>
<dbReference type="EMBL" id="JBHDIY010000004">
    <property type="protein sequence ID" value="MFL4472355.1"/>
    <property type="molecule type" value="Genomic_DNA"/>
</dbReference>
<evidence type="ECO:0000256" key="3">
    <source>
        <dbReference type="ARBA" id="ARBA00022989"/>
    </source>
</evidence>
<feature type="coiled-coil region" evidence="5">
    <location>
        <begin position="245"/>
        <end position="290"/>
    </location>
</feature>
<evidence type="ECO:0000256" key="4">
    <source>
        <dbReference type="ARBA" id="ARBA00023136"/>
    </source>
</evidence>
<dbReference type="Pfam" id="PF00520">
    <property type="entry name" value="Ion_trans"/>
    <property type="match status" value="1"/>
</dbReference>
<proteinExistence type="predicted"/>
<evidence type="ECO:0000259" key="7">
    <source>
        <dbReference type="Pfam" id="PF00520"/>
    </source>
</evidence>
<evidence type="ECO:0000256" key="6">
    <source>
        <dbReference type="SAM" id="Phobius"/>
    </source>
</evidence>
<keyword evidence="9" id="KW-1185">Reference proteome</keyword>
<dbReference type="RefSeq" id="WP_407594548.1">
    <property type="nucleotide sequence ID" value="NZ_JBHDIY010000004.1"/>
</dbReference>
<dbReference type="PANTHER" id="PTHR10037:SF62">
    <property type="entry name" value="SODIUM CHANNEL PROTEIN 60E"/>
    <property type="match status" value="1"/>
</dbReference>
<dbReference type="Proteomes" id="UP001627408">
    <property type="component" value="Unassembled WGS sequence"/>
</dbReference>